<reference evidence="1 2" key="1">
    <citation type="submission" date="2018-06" db="EMBL/GenBank/DDBJ databases">
        <title>Streptomyces reniochalinae sp. nov. and Streptomyces diacarnus sp. nov. from marine sponges.</title>
        <authorList>
            <person name="Li L."/>
        </authorList>
    </citation>
    <scope>NUCLEOTIDE SEQUENCE [LARGE SCALE GENOMIC DNA]</scope>
    <source>
        <strain evidence="1 2">LHW50302</strain>
    </source>
</reference>
<proteinExistence type="predicted"/>
<dbReference type="Proteomes" id="UP000253507">
    <property type="component" value="Unassembled WGS sequence"/>
</dbReference>
<keyword evidence="2" id="KW-1185">Reference proteome</keyword>
<dbReference type="AlphaFoldDB" id="A0A367F4J7"/>
<organism evidence="1 2">
    <name type="scientific">Streptomyces reniochalinae</name>
    <dbReference type="NCBI Taxonomy" id="2250578"/>
    <lineage>
        <taxon>Bacteria</taxon>
        <taxon>Bacillati</taxon>
        <taxon>Actinomycetota</taxon>
        <taxon>Actinomycetes</taxon>
        <taxon>Kitasatosporales</taxon>
        <taxon>Streptomycetaceae</taxon>
        <taxon>Streptomyces</taxon>
    </lineage>
</organism>
<evidence type="ECO:0000313" key="1">
    <source>
        <dbReference type="EMBL" id="RCG25273.1"/>
    </source>
</evidence>
<accession>A0A367F4J7</accession>
<gene>
    <name evidence="1" type="ORF">DQ392_01905</name>
</gene>
<protein>
    <submittedName>
        <fullName evidence="1">Uncharacterized protein</fullName>
    </submittedName>
</protein>
<name>A0A367F4J7_9ACTN</name>
<evidence type="ECO:0000313" key="2">
    <source>
        <dbReference type="Proteomes" id="UP000253507"/>
    </source>
</evidence>
<dbReference type="EMBL" id="QOIM01000018">
    <property type="protein sequence ID" value="RCG25273.1"/>
    <property type="molecule type" value="Genomic_DNA"/>
</dbReference>
<comment type="caution">
    <text evidence="1">The sequence shown here is derived from an EMBL/GenBank/DDBJ whole genome shotgun (WGS) entry which is preliminary data.</text>
</comment>
<sequence length="61" mass="6485">MAQPDPWPEDLSASPLVIDTDIGGDADEAMAVAAPDHSQDARRMLVRRHAAGFSPTASRGR</sequence>